<evidence type="ECO:0000313" key="2">
    <source>
        <dbReference type="Proteomes" id="UP000324222"/>
    </source>
</evidence>
<dbReference type="AlphaFoldDB" id="A0A5B7FQA0"/>
<name>A0A5B7FQA0_PORTR</name>
<dbReference type="Proteomes" id="UP000324222">
    <property type="component" value="Unassembled WGS sequence"/>
</dbReference>
<gene>
    <name evidence="1" type="ORF">E2C01_041276</name>
</gene>
<evidence type="ECO:0000313" key="1">
    <source>
        <dbReference type="EMBL" id="MPC47527.1"/>
    </source>
</evidence>
<comment type="caution">
    <text evidence="1">The sequence shown here is derived from an EMBL/GenBank/DDBJ whole genome shotgun (WGS) entry which is preliminary data.</text>
</comment>
<accession>A0A5B7FQA0</accession>
<reference evidence="1 2" key="1">
    <citation type="submission" date="2019-05" db="EMBL/GenBank/DDBJ databases">
        <title>Another draft genome of Portunus trituberculatus and its Hox gene families provides insights of decapod evolution.</title>
        <authorList>
            <person name="Jeong J.-H."/>
            <person name="Song I."/>
            <person name="Kim S."/>
            <person name="Choi T."/>
            <person name="Kim D."/>
            <person name="Ryu S."/>
            <person name="Kim W."/>
        </authorList>
    </citation>
    <scope>NUCLEOTIDE SEQUENCE [LARGE SCALE GENOMIC DNA]</scope>
    <source>
        <tissue evidence="1">Muscle</tissue>
    </source>
</reference>
<sequence length="90" mass="10731">MKNYVAYVVFSHTELETTRQLILSLLLHRLQCSWLQRNCWHARCHRLCRWTLTPIISPGGNNAELYCCRKGYLTLNVMTVCDTKMFHKYH</sequence>
<protein>
    <submittedName>
        <fullName evidence="1">Uncharacterized protein</fullName>
    </submittedName>
</protein>
<dbReference type="EMBL" id="VSRR010007786">
    <property type="protein sequence ID" value="MPC47527.1"/>
    <property type="molecule type" value="Genomic_DNA"/>
</dbReference>
<keyword evidence="2" id="KW-1185">Reference proteome</keyword>
<organism evidence="1 2">
    <name type="scientific">Portunus trituberculatus</name>
    <name type="common">Swimming crab</name>
    <name type="synonym">Neptunus trituberculatus</name>
    <dbReference type="NCBI Taxonomy" id="210409"/>
    <lineage>
        <taxon>Eukaryota</taxon>
        <taxon>Metazoa</taxon>
        <taxon>Ecdysozoa</taxon>
        <taxon>Arthropoda</taxon>
        <taxon>Crustacea</taxon>
        <taxon>Multicrustacea</taxon>
        <taxon>Malacostraca</taxon>
        <taxon>Eumalacostraca</taxon>
        <taxon>Eucarida</taxon>
        <taxon>Decapoda</taxon>
        <taxon>Pleocyemata</taxon>
        <taxon>Brachyura</taxon>
        <taxon>Eubrachyura</taxon>
        <taxon>Portunoidea</taxon>
        <taxon>Portunidae</taxon>
        <taxon>Portuninae</taxon>
        <taxon>Portunus</taxon>
    </lineage>
</organism>
<proteinExistence type="predicted"/>